<gene>
    <name evidence="1" type="ORF">O3M35_002580</name>
</gene>
<evidence type="ECO:0000313" key="1">
    <source>
        <dbReference type="EMBL" id="KAK9499559.1"/>
    </source>
</evidence>
<accession>A0AAW1CPV7</accession>
<organism evidence="1 2">
    <name type="scientific">Rhynocoris fuscipes</name>
    <dbReference type="NCBI Taxonomy" id="488301"/>
    <lineage>
        <taxon>Eukaryota</taxon>
        <taxon>Metazoa</taxon>
        <taxon>Ecdysozoa</taxon>
        <taxon>Arthropoda</taxon>
        <taxon>Hexapoda</taxon>
        <taxon>Insecta</taxon>
        <taxon>Pterygota</taxon>
        <taxon>Neoptera</taxon>
        <taxon>Paraneoptera</taxon>
        <taxon>Hemiptera</taxon>
        <taxon>Heteroptera</taxon>
        <taxon>Panheteroptera</taxon>
        <taxon>Cimicomorpha</taxon>
        <taxon>Reduviidae</taxon>
        <taxon>Harpactorinae</taxon>
        <taxon>Harpactorini</taxon>
        <taxon>Rhynocoris</taxon>
    </lineage>
</organism>
<dbReference type="EMBL" id="JAPXFL010000011">
    <property type="protein sequence ID" value="KAK9499559.1"/>
    <property type="molecule type" value="Genomic_DNA"/>
</dbReference>
<dbReference type="AlphaFoldDB" id="A0AAW1CPV7"/>
<sequence length="51" mass="6157">MVLFQDNLQGVIKSQKLLIKLHLYQIILLKVFSHSKYPNWLYQIKLPVKFQ</sequence>
<proteinExistence type="predicted"/>
<name>A0AAW1CPV7_9HEMI</name>
<evidence type="ECO:0000313" key="2">
    <source>
        <dbReference type="Proteomes" id="UP001461498"/>
    </source>
</evidence>
<reference evidence="1 2" key="1">
    <citation type="submission" date="2022-12" db="EMBL/GenBank/DDBJ databases">
        <title>Chromosome-level genome assembly of true bugs.</title>
        <authorList>
            <person name="Ma L."/>
            <person name="Li H."/>
        </authorList>
    </citation>
    <scope>NUCLEOTIDE SEQUENCE [LARGE SCALE GENOMIC DNA]</scope>
    <source>
        <strain evidence="1">Lab_2022b</strain>
    </source>
</reference>
<keyword evidence="2" id="KW-1185">Reference proteome</keyword>
<comment type="caution">
    <text evidence="1">The sequence shown here is derived from an EMBL/GenBank/DDBJ whole genome shotgun (WGS) entry which is preliminary data.</text>
</comment>
<protein>
    <submittedName>
        <fullName evidence="1">Uncharacterized protein</fullName>
    </submittedName>
</protein>
<dbReference type="Proteomes" id="UP001461498">
    <property type="component" value="Unassembled WGS sequence"/>
</dbReference>